<dbReference type="RefSeq" id="WP_335737775.1">
    <property type="nucleotide sequence ID" value="NZ_JALAAR010000025.1"/>
</dbReference>
<feature type="chain" id="PRO_5046750149" evidence="1">
    <location>
        <begin position="22"/>
        <end position="270"/>
    </location>
</feature>
<proteinExistence type="predicted"/>
<name>A0ABU8CBL0_9GAMM</name>
<accession>A0ABU8CBL0</accession>
<comment type="caution">
    <text evidence="2">The sequence shown here is derived from an EMBL/GenBank/DDBJ whole genome shotgun (WGS) entry which is preliminary data.</text>
</comment>
<dbReference type="Gene3D" id="3.40.190.10">
    <property type="entry name" value="Periplasmic binding protein-like II"/>
    <property type="match status" value="1"/>
</dbReference>
<sequence>MLMPIAALLLYLSLLSSIASADVLPTTPDQIGVPPVTLRFCYEDKQLLPYYAGNSAAVPELAGATIEHLTRAAYEAGISLELVRMPWLRCLQQLEDNSVDALVAAYDESRAHFTRYPVTAEGTPDPTLAINQLGLCLAYRYDNMLPDKITSNLSITVSRPLGYRPIPFPANTVLVPAHSPEQALELVVSGRVDATTVLCELNGIKAQEQHLNQLPVLIMYPPLYQSDGYLMLSQAFYEHYPQYAAQLWQALPQTLDKSRYLQYLNYPFPH</sequence>
<gene>
    <name evidence="2" type="ORF">MN202_19280</name>
</gene>
<protein>
    <submittedName>
        <fullName evidence="2">Amino acid ABC transporter</fullName>
    </submittedName>
</protein>
<evidence type="ECO:0000256" key="1">
    <source>
        <dbReference type="SAM" id="SignalP"/>
    </source>
</evidence>
<dbReference type="EMBL" id="JALAAR010000025">
    <property type="protein sequence ID" value="MEH8019381.1"/>
    <property type="molecule type" value="Genomic_DNA"/>
</dbReference>
<dbReference type="Proteomes" id="UP001375382">
    <property type="component" value="Unassembled WGS sequence"/>
</dbReference>
<feature type="signal peptide" evidence="1">
    <location>
        <begin position="1"/>
        <end position="21"/>
    </location>
</feature>
<organism evidence="2 3">
    <name type="scientific">Rheinheimera muenzenbergensis</name>
    <dbReference type="NCBI Taxonomy" id="1193628"/>
    <lineage>
        <taxon>Bacteria</taxon>
        <taxon>Pseudomonadati</taxon>
        <taxon>Pseudomonadota</taxon>
        <taxon>Gammaproteobacteria</taxon>
        <taxon>Chromatiales</taxon>
        <taxon>Chromatiaceae</taxon>
        <taxon>Rheinheimera</taxon>
    </lineage>
</organism>
<evidence type="ECO:0000313" key="3">
    <source>
        <dbReference type="Proteomes" id="UP001375382"/>
    </source>
</evidence>
<keyword evidence="3" id="KW-1185">Reference proteome</keyword>
<evidence type="ECO:0000313" key="2">
    <source>
        <dbReference type="EMBL" id="MEH8019381.1"/>
    </source>
</evidence>
<reference evidence="2 3" key="1">
    <citation type="journal article" date="2023" name="Ecotoxicol. Environ. Saf.">
        <title>Mercury remediation potential of mercury-resistant strain Rheinheimera metallidurans sp. nov. isolated from a municipal waste dumping site.</title>
        <authorList>
            <person name="Yadav V."/>
            <person name="Manjhi A."/>
            <person name="Vadakedath N."/>
        </authorList>
    </citation>
    <scope>NUCLEOTIDE SEQUENCE [LARGE SCALE GENOMIC DNA]</scope>
    <source>
        <strain evidence="2 3">E-49</strain>
    </source>
</reference>
<dbReference type="SUPFAM" id="SSF53850">
    <property type="entry name" value="Periplasmic binding protein-like II"/>
    <property type="match status" value="1"/>
</dbReference>
<keyword evidence="1" id="KW-0732">Signal</keyword>